<dbReference type="OrthoDB" id="8793692at2"/>
<accession>A0A373FF38</accession>
<gene>
    <name evidence="2" type="ORF">DZC30_17350</name>
</gene>
<dbReference type="EMBL" id="QURR01000025">
    <property type="protein sequence ID" value="RGE42065.1"/>
    <property type="molecule type" value="Genomic_DNA"/>
</dbReference>
<keyword evidence="1" id="KW-0472">Membrane</keyword>
<feature type="transmembrane region" description="Helical" evidence="1">
    <location>
        <begin position="71"/>
        <end position="92"/>
    </location>
</feature>
<evidence type="ECO:0000256" key="1">
    <source>
        <dbReference type="SAM" id="Phobius"/>
    </source>
</evidence>
<evidence type="ECO:0000313" key="2">
    <source>
        <dbReference type="EMBL" id="RGE42065.1"/>
    </source>
</evidence>
<sequence length="367" mass="41147">MIWLVGLMMVLMGLLMLWAFSAVLISIAAGLFTSALLWQPLRWWRRHQLLRAQAQNPALDLNAELQNHPPLFYGLSALVIWLGVAAMLWTLLHLPERMFSPEQLSLGVGIAFVVSLGTLVRLVGNLLSTGKDAEAAADIKATWALASWLVPMFTVIVLIFFAPNTAGWMVWREEWRGYPSTQLRIPLTTDDGPGRAALMELVQPLLQQGSRVVSYHARSRSGSSYTLLDAVPARYRFHEGAMEIQLAGLMPDEQLGLHQQMLDMVARGDIPDPSLLAYAQCQPSPEKIARSRLLSQRQQLVQEMRGCVQGRAADLRTAMEALKGRLQPMEVEHNWFSPQRSNWLLLQGWQAVKLPEGDDLSRLDALR</sequence>
<keyword evidence="1" id="KW-0812">Transmembrane</keyword>
<comment type="caution">
    <text evidence="2">The sequence shown here is derived from an EMBL/GenBank/DDBJ whole genome shotgun (WGS) entry which is preliminary data.</text>
</comment>
<name>A0A373FF38_COMTE</name>
<evidence type="ECO:0000313" key="3">
    <source>
        <dbReference type="Proteomes" id="UP000261948"/>
    </source>
</evidence>
<dbReference type="Proteomes" id="UP000261948">
    <property type="component" value="Unassembled WGS sequence"/>
</dbReference>
<feature type="transmembrane region" description="Helical" evidence="1">
    <location>
        <begin position="7"/>
        <end position="38"/>
    </location>
</feature>
<reference evidence="2 3" key="1">
    <citation type="submission" date="2018-08" db="EMBL/GenBank/DDBJ databases">
        <title>Comamonas testosteroni strain SWCO2.</title>
        <authorList>
            <person name="Jiang N."/>
            <person name="Zhang X.Z."/>
        </authorList>
    </citation>
    <scope>NUCLEOTIDE SEQUENCE [LARGE SCALE GENOMIC DNA]</scope>
    <source>
        <strain evidence="2 3">SWCO2</strain>
    </source>
</reference>
<proteinExistence type="predicted"/>
<keyword evidence="1" id="KW-1133">Transmembrane helix</keyword>
<feature type="transmembrane region" description="Helical" evidence="1">
    <location>
        <begin position="104"/>
        <end position="123"/>
    </location>
</feature>
<dbReference type="AlphaFoldDB" id="A0A373FF38"/>
<protein>
    <submittedName>
        <fullName evidence="2">Uncharacterized protein</fullName>
    </submittedName>
</protein>
<feature type="transmembrane region" description="Helical" evidence="1">
    <location>
        <begin position="143"/>
        <end position="162"/>
    </location>
</feature>
<organism evidence="2 3">
    <name type="scientific">Comamonas testosteroni</name>
    <name type="common">Pseudomonas testosteroni</name>
    <dbReference type="NCBI Taxonomy" id="285"/>
    <lineage>
        <taxon>Bacteria</taxon>
        <taxon>Pseudomonadati</taxon>
        <taxon>Pseudomonadota</taxon>
        <taxon>Betaproteobacteria</taxon>
        <taxon>Burkholderiales</taxon>
        <taxon>Comamonadaceae</taxon>
        <taxon>Comamonas</taxon>
    </lineage>
</organism>
<keyword evidence="3" id="KW-1185">Reference proteome</keyword>